<protein>
    <submittedName>
        <fullName evidence="4">RNA recognition motif domain containing protein</fullName>
    </submittedName>
</protein>
<dbReference type="Proteomes" id="UP000078387">
    <property type="component" value="Unassembled WGS sequence"/>
</dbReference>
<dbReference type="GO" id="GO:0003723">
    <property type="term" value="F:RNA binding"/>
    <property type="evidence" value="ECO:0007669"/>
    <property type="project" value="UniProtKB-UniRule"/>
</dbReference>
<sequence length="381" mass="45161">MERDRFSSRTNERRERYNDRFERRERSYDDYNSHERRREERYEYRNRHEKREEKKGRKEEEVNDKESIMQQIEKERRTVFVRGLTTEASNEEIKEFFNQAGEVVHVEQVIDTTTKRSRGFGYVEFKTIEGAMKAIEMSGMFFKESSPIYVSESNAQQNRNTITVSNTQLQTNRIKVKNMNKQLSKEDIEKVFGIAGKIIELSIQEEEESNNVIIEYDTIKMAKRAIELYDGRSFGNMKWEVFSICEKGSDVITNEDEQLLESKSKEMMLKRIQGGVGTLFGQENINHYKALFVQNVFTQGKEPIGFEKELRNDILEELKQYCQVKDVIVDLIHPKGVVYVLCETEVDAKKAFSVMHLRWFNMHLLRVEYYPESKVPIVHQD</sequence>
<evidence type="ECO:0000259" key="3">
    <source>
        <dbReference type="PROSITE" id="PS50102"/>
    </source>
</evidence>
<dbReference type="eggNOG" id="KOG0147">
    <property type="taxonomic scope" value="Eukaryota"/>
</dbReference>
<dbReference type="Pfam" id="PF00076">
    <property type="entry name" value="RRM_1"/>
    <property type="match status" value="2"/>
</dbReference>
<dbReference type="InterPro" id="IPR035979">
    <property type="entry name" value="RBD_domain_sf"/>
</dbReference>
<evidence type="ECO:0000256" key="1">
    <source>
        <dbReference type="PROSITE-ProRule" id="PRU00176"/>
    </source>
</evidence>
<dbReference type="InterPro" id="IPR006509">
    <property type="entry name" value="RBM39_SF"/>
</dbReference>
<organism evidence="4 5">
    <name type="scientific">Entamoeba histolytica</name>
    <dbReference type="NCBI Taxonomy" id="5759"/>
    <lineage>
        <taxon>Eukaryota</taxon>
        <taxon>Amoebozoa</taxon>
        <taxon>Evosea</taxon>
        <taxon>Archamoebae</taxon>
        <taxon>Mastigamoebida</taxon>
        <taxon>Entamoebidae</taxon>
        <taxon>Entamoeba</taxon>
    </lineage>
</organism>
<dbReference type="VEuPathDB" id="AmoebaDB:EHI5A_025200"/>
<reference evidence="4 5" key="1">
    <citation type="submission" date="2016-05" db="EMBL/GenBank/DDBJ databases">
        <title>First whole genome sequencing of Entamoeba histolytica HM1:IMSS-clone-6.</title>
        <authorList>
            <person name="Mukherjee Avik.K."/>
            <person name="Izumyama S."/>
            <person name="Nakada-Tsukui K."/>
            <person name="Nozaki T."/>
        </authorList>
    </citation>
    <scope>NUCLEOTIDE SEQUENCE [LARGE SCALE GENOMIC DNA]</scope>
    <source>
        <strain evidence="4 5">HM1:IMSS clone 6</strain>
    </source>
</reference>
<accession>A0A175JGP3</accession>
<dbReference type="VEuPathDB" id="AmoebaDB:EHI8A_009400"/>
<dbReference type="FunFam" id="3.30.70.330:FF:001201">
    <property type="entry name" value="RNA recognition motif domain containing protein"/>
    <property type="match status" value="1"/>
</dbReference>
<dbReference type="VEuPathDB" id="AmoebaDB:EHI_183100"/>
<dbReference type="AlphaFoldDB" id="A0A175JGP3"/>
<dbReference type="SUPFAM" id="SSF54928">
    <property type="entry name" value="RNA-binding domain, RBD"/>
    <property type="match status" value="2"/>
</dbReference>
<feature type="region of interest" description="Disordered" evidence="2">
    <location>
        <begin position="1"/>
        <end position="69"/>
    </location>
</feature>
<gene>
    <name evidence="4" type="ORF">CL6EHI_183100</name>
</gene>
<proteinExistence type="predicted"/>
<dbReference type="VEuPathDB" id="AmoebaDB:KM1_016510"/>
<dbReference type="Gene3D" id="3.30.70.330">
    <property type="match status" value="3"/>
</dbReference>
<name>A0A175JGP3_ENTHI</name>
<feature type="domain" description="RRM" evidence="3">
    <location>
        <begin position="77"/>
        <end position="155"/>
    </location>
</feature>
<dbReference type="GO" id="GO:0005634">
    <property type="term" value="C:nucleus"/>
    <property type="evidence" value="ECO:0007669"/>
    <property type="project" value="InterPro"/>
</dbReference>
<evidence type="ECO:0000313" key="5">
    <source>
        <dbReference type="Proteomes" id="UP000078387"/>
    </source>
</evidence>
<dbReference type="VEuPathDB" id="AmoebaDB:EHI7A_012690"/>
<evidence type="ECO:0000313" key="4">
    <source>
        <dbReference type="EMBL" id="GAT92572.1"/>
    </source>
</evidence>
<comment type="caution">
    <text evidence="4">The sequence shown here is derived from an EMBL/GenBank/DDBJ whole genome shotgun (WGS) entry which is preliminary data.</text>
</comment>
<dbReference type="SMART" id="SM00360">
    <property type="entry name" value="RRM"/>
    <property type="match status" value="3"/>
</dbReference>
<dbReference type="PANTHER" id="PTHR48036">
    <property type="entry name" value="SPLICING FACTOR (PAD-1), PUTATIVE (AFU_ORTHOLOGUE AFUA_1G15810)-RELATED"/>
    <property type="match status" value="1"/>
</dbReference>
<keyword evidence="1" id="KW-0694">RNA-binding</keyword>
<feature type="domain" description="RRM" evidence="3">
    <location>
        <begin position="172"/>
        <end position="258"/>
    </location>
</feature>
<dbReference type="GO" id="GO:0006397">
    <property type="term" value="P:mRNA processing"/>
    <property type="evidence" value="ECO:0007669"/>
    <property type="project" value="InterPro"/>
</dbReference>
<dbReference type="InterPro" id="IPR000504">
    <property type="entry name" value="RRM_dom"/>
</dbReference>
<dbReference type="EMBL" id="BDEQ01000001">
    <property type="protein sequence ID" value="GAT92572.1"/>
    <property type="molecule type" value="Genomic_DNA"/>
</dbReference>
<dbReference type="InterPro" id="IPR012677">
    <property type="entry name" value="Nucleotide-bd_a/b_plait_sf"/>
</dbReference>
<dbReference type="CDD" id="cd00590">
    <property type="entry name" value="RRM_SF"/>
    <property type="match status" value="1"/>
</dbReference>
<dbReference type="PROSITE" id="PS50102">
    <property type="entry name" value="RRM"/>
    <property type="match status" value="2"/>
</dbReference>
<evidence type="ECO:0000256" key="2">
    <source>
        <dbReference type="SAM" id="MobiDB-lite"/>
    </source>
</evidence>